<reference evidence="1" key="1">
    <citation type="submission" date="2014-12" db="EMBL/GenBank/DDBJ databases">
        <title>Insight into the proteome of Arion vulgaris.</title>
        <authorList>
            <person name="Aradska J."/>
            <person name="Bulat T."/>
            <person name="Smidak R."/>
            <person name="Sarate P."/>
            <person name="Gangsoo J."/>
            <person name="Sialana F."/>
            <person name="Bilban M."/>
            <person name="Lubec G."/>
        </authorList>
    </citation>
    <scope>NUCLEOTIDE SEQUENCE</scope>
    <source>
        <tissue evidence="1">Skin</tissue>
    </source>
</reference>
<dbReference type="EMBL" id="HACG01030214">
    <property type="protein sequence ID" value="CEK77079.1"/>
    <property type="molecule type" value="Transcribed_RNA"/>
</dbReference>
<dbReference type="AlphaFoldDB" id="A0A0B7A7Y0"/>
<protein>
    <submittedName>
        <fullName evidence="1">Uncharacterized protein</fullName>
    </submittedName>
</protein>
<evidence type="ECO:0000313" key="1">
    <source>
        <dbReference type="EMBL" id="CEK77079.1"/>
    </source>
</evidence>
<accession>A0A0B7A7Y0</accession>
<organism evidence="1">
    <name type="scientific">Arion vulgaris</name>
    <dbReference type="NCBI Taxonomy" id="1028688"/>
    <lineage>
        <taxon>Eukaryota</taxon>
        <taxon>Metazoa</taxon>
        <taxon>Spiralia</taxon>
        <taxon>Lophotrochozoa</taxon>
        <taxon>Mollusca</taxon>
        <taxon>Gastropoda</taxon>
        <taxon>Heterobranchia</taxon>
        <taxon>Euthyneura</taxon>
        <taxon>Panpulmonata</taxon>
        <taxon>Eupulmonata</taxon>
        <taxon>Stylommatophora</taxon>
        <taxon>Helicina</taxon>
        <taxon>Arionoidea</taxon>
        <taxon>Arionidae</taxon>
        <taxon>Arion</taxon>
    </lineage>
</organism>
<name>A0A0B7A7Y0_9EUPU</name>
<gene>
    <name evidence="1" type="primary">ORF102916</name>
</gene>
<proteinExistence type="predicted"/>
<sequence length="55" mass="6142">MRIKFILIPEHMCVDGSERADMLEGSATISGGQPMDRTDILNALIECGHKKNFHN</sequence>